<protein>
    <submittedName>
        <fullName evidence="1">Uncharacterized protein</fullName>
    </submittedName>
</protein>
<evidence type="ECO:0000313" key="1">
    <source>
        <dbReference type="Ensembl" id="ENSCCAP00000001152.1"/>
    </source>
</evidence>
<keyword evidence="2" id="KW-1185">Reference proteome</keyword>
<name>A0A2K5PC03_CEBIM</name>
<proteinExistence type="predicted"/>
<dbReference type="GeneTree" id="ENSGT00940000167140"/>
<reference evidence="1" key="2">
    <citation type="submission" date="2025-09" db="UniProtKB">
        <authorList>
            <consortium name="Ensembl"/>
        </authorList>
    </citation>
    <scope>IDENTIFICATION</scope>
</reference>
<reference evidence="1" key="1">
    <citation type="submission" date="2025-08" db="UniProtKB">
        <authorList>
            <consortium name="Ensembl"/>
        </authorList>
    </citation>
    <scope>IDENTIFICATION</scope>
</reference>
<accession>A0A2K5PC03</accession>
<organism evidence="1 2">
    <name type="scientific">Cebus imitator</name>
    <name type="common">Panamanian white-faced capuchin</name>
    <name type="synonym">Cebus capucinus imitator</name>
    <dbReference type="NCBI Taxonomy" id="2715852"/>
    <lineage>
        <taxon>Eukaryota</taxon>
        <taxon>Metazoa</taxon>
        <taxon>Chordata</taxon>
        <taxon>Craniata</taxon>
        <taxon>Vertebrata</taxon>
        <taxon>Euteleostomi</taxon>
        <taxon>Mammalia</taxon>
        <taxon>Eutheria</taxon>
        <taxon>Euarchontoglires</taxon>
        <taxon>Primates</taxon>
        <taxon>Haplorrhini</taxon>
        <taxon>Platyrrhini</taxon>
        <taxon>Cebidae</taxon>
        <taxon>Cebinae</taxon>
        <taxon>Cebus</taxon>
    </lineage>
</organism>
<dbReference type="Proteomes" id="UP000233040">
    <property type="component" value="Unassembled WGS sequence"/>
</dbReference>
<dbReference type="AlphaFoldDB" id="A0A2K5PC03"/>
<evidence type="ECO:0000313" key="2">
    <source>
        <dbReference type="Proteomes" id="UP000233040"/>
    </source>
</evidence>
<sequence>ETLKPGDGSSGDGTLCQWPPPGCRDVPCTPVPSRVVLASVPGIMLQAAAAAPGSHSRASCRCRRRPLLSAQPLPCTSGCCPALQLHKAGLLLHTGQTTHSHRYQPPFTPPDCQTTTSFCPQTITIHRIPPTDCCS</sequence>
<dbReference type="Ensembl" id="ENSCCAT00000007980.1">
    <property type="protein sequence ID" value="ENSCCAP00000001152.1"/>
    <property type="gene ID" value="ENSCCAG00000007584.1"/>
</dbReference>
<dbReference type="OMA" id="PPDCQTT"/>